<accession>A0ABV4UEU3</accession>
<name>A0ABV4UEU3_9RHOO</name>
<sequence>MIPLIQMYLAPQCPSDSYASIEMATAAGQLRQLISEELFVKFQQSKGCIYQEPFSTVLIGYSLFRYDIELFEQYTNFLFEELHNNQAVLSKLVNTPSVVNSFVININLMGPEERPYFYLSSTQISFLAEIRASLFFDGYLMFGDEEESK</sequence>
<dbReference type="Proteomes" id="UP001574673">
    <property type="component" value="Unassembled WGS sequence"/>
</dbReference>
<reference evidence="2" key="1">
    <citation type="submission" date="2024-06" db="EMBL/GenBank/DDBJ databases">
        <title>Radixoralia hellwigii gen. nov., sp nov., isolated from a root canal in the human oral cavity.</title>
        <authorList>
            <person name="Bartsch S."/>
            <person name="Wittmer A."/>
            <person name="Schulz A.-K."/>
            <person name="Neumann-Schaal M."/>
            <person name="Wolf J."/>
            <person name="Gronow S."/>
            <person name="Tennert C."/>
            <person name="Haecker G."/>
            <person name="Cieplik F."/>
            <person name="Al-Ahmad A."/>
        </authorList>
    </citation>
    <scope>NUCLEOTIDE SEQUENCE [LARGE SCALE GENOMIC DNA]</scope>
    <source>
        <strain evidence="2">Wk13</strain>
    </source>
</reference>
<dbReference type="EMBL" id="JBEUWX010000002">
    <property type="protein sequence ID" value="MFA9950164.1"/>
    <property type="molecule type" value="Genomic_DNA"/>
</dbReference>
<evidence type="ECO:0000313" key="2">
    <source>
        <dbReference type="Proteomes" id="UP001574673"/>
    </source>
</evidence>
<keyword evidence="2" id="KW-1185">Reference proteome</keyword>
<evidence type="ECO:0000313" key="1">
    <source>
        <dbReference type="EMBL" id="MFA9950164.1"/>
    </source>
</evidence>
<protein>
    <submittedName>
        <fullName evidence="1">Uncharacterized protein</fullName>
    </submittedName>
</protein>
<gene>
    <name evidence="1" type="ORF">ABCS64_07505</name>
</gene>
<dbReference type="RefSeq" id="WP_418891237.1">
    <property type="nucleotide sequence ID" value="NZ_JBEUWX010000002.1"/>
</dbReference>
<proteinExistence type="predicted"/>
<organism evidence="1 2">
    <name type="scientific">Dentiradicibacter hellwigii</name>
    <dbReference type="NCBI Taxonomy" id="3149053"/>
    <lineage>
        <taxon>Bacteria</taxon>
        <taxon>Pseudomonadati</taxon>
        <taxon>Pseudomonadota</taxon>
        <taxon>Betaproteobacteria</taxon>
        <taxon>Rhodocyclales</taxon>
        <taxon>Rhodocyclaceae</taxon>
        <taxon>Dentiradicibacter</taxon>
    </lineage>
</organism>
<comment type="caution">
    <text evidence="1">The sequence shown here is derived from an EMBL/GenBank/DDBJ whole genome shotgun (WGS) entry which is preliminary data.</text>
</comment>